<dbReference type="EMBL" id="JAGTJJ010000004">
    <property type="protein sequence ID" value="MDC3981337.1"/>
    <property type="molecule type" value="Genomic_DNA"/>
</dbReference>
<reference evidence="2 3" key="1">
    <citation type="submission" date="2021-04" db="EMBL/GenBank/DDBJ databases">
        <title>Genome analysis of Polyangium sp.</title>
        <authorList>
            <person name="Li Y."/>
            <person name="Wang J."/>
        </authorList>
    </citation>
    <scope>NUCLEOTIDE SEQUENCE [LARGE SCALE GENOMIC DNA]</scope>
    <source>
        <strain evidence="2 3">SDU14</strain>
    </source>
</reference>
<evidence type="ECO:0000313" key="2">
    <source>
        <dbReference type="EMBL" id="MDC3981337.1"/>
    </source>
</evidence>
<organism evidence="2 3">
    <name type="scientific">Polyangium jinanense</name>
    <dbReference type="NCBI Taxonomy" id="2829994"/>
    <lineage>
        <taxon>Bacteria</taxon>
        <taxon>Pseudomonadati</taxon>
        <taxon>Myxococcota</taxon>
        <taxon>Polyangia</taxon>
        <taxon>Polyangiales</taxon>
        <taxon>Polyangiaceae</taxon>
        <taxon>Polyangium</taxon>
    </lineage>
</organism>
<feature type="region of interest" description="Disordered" evidence="1">
    <location>
        <begin position="101"/>
        <end position="126"/>
    </location>
</feature>
<proteinExistence type="predicted"/>
<dbReference type="AlphaFoldDB" id="A0A9X4ASM4"/>
<evidence type="ECO:0000256" key="1">
    <source>
        <dbReference type="SAM" id="MobiDB-lite"/>
    </source>
</evidence>
<dbReference type="PROSITE" id="PS51257">
    <property type="entry name" value="PROKAR_LIPOPROTEIN"/>
    <property type="match status" value="1"/>
</dbReference>
<sequence>MGFAKLGMVSVACCLFAIGCVADRDDIMSLEFTDSQPLSVEAKPELPDKPDKPEPIPPVESCGPPSNNKVLICHVVPQFQDITLCVDDHAVPAHLAHGDTLGACPGQPVPPKPPEYPDYPDYPPKP</sequence>
<protein>
    <submittedName>
        <fullName evidence="2">Uncharacterized protein</fullName>
    </submittedName>
</protein>
<dbReference type="Proteomes" id="UP001151081">
    <property type="component" value="Unassembled WGS sequence"/>
</dbReference>
<dbReference type="RefSeq" id="WP_272419862.1">
    <property type="nucleotide sequence ID" value="NZ_JAGTJJ010000004.1"/>
</dbReference>
<gene>
    <name evidence="2" type="ORF">KEG57_12560</name>
</gene>
<feature type="compositionally biased region" description="Basic and acidic residues" evidence="1">
    <location>
        <begin position="42"/>
        <end position="54"/>
    </location>
</feature>
<feature type="compositionally biased region" description="Pro residues" evidence="1">
    <location>
        <begin position="107"/>
        <end position="126"/>
    </location>
</feature>
<keyword evidence="3" id="KW-1185">Reference proteome</keyword>
<evidence type="ECO:0000313" key="3">
    <source>
        <dbReference type="Proteomes" id="UP001151081"/>
    </source>
</evidence>
<accession>A0A9X4ASM4</accession>
<name>A0A9X4ASM4_9BACT</name>
<comment type="caution">
    <text evidence="2">The sequence shown here is derived from an EMBL/GenBank/DDBJ whole genome shotgun (WGS) entry which is preliminary data.</text>
</comment>
<feature type="region of interest" description="Disordered" evidence="1">
    <location>
        <begin position="37"/>
        <end position="62"/>
    </location>
</feature>